<dbReference type="Proteomes" id="UP000887580">
    <property type="component" value="Unplaced"/>
</dbReference>
<accession>A0AC35F7A4</accession>
<protein>
    <submittedName>
        <fullName evidence="2">BTB domain-containing protein</fullName>
    </submittedName>
</protein>
<evidence type="ECO:0000313" key="1">
    <source>
        <dbReference type="Proteomes" id="UP000887580"/>
    </source>
</evidence>
<name>A0AC35F7A4_9BILA</name>
<reference evidence="2" key="1">
    <citation type="submission" date="2022-11" db="UniProtKB">
        <authorList>
            <consortium name="WormBaseParasite"/>
        </authorList>
    </citation>
    <scope>IDENTIFICATION</scope>
</reference>
<sequence length="164" mass="19012">MVLKILQLFVKKKKLKSIKMFSISSFEAMFKPHTKEAIEHKVEIPDFVNGIIKKGIKLLYQRTTVSELSINDALLLLKFVDKYDIEILKDNLEMLVSNKINVSNVCEIANSTFYVNALKLQNKCHDFLVNYLSKREFISNLESLDKDFLDTVFTNFYCKKSSSV</sequence>
<dbReference type="WBParaSite" id="PS1159_v2.g14335.t1">
    <property type="protein sequence ID" value="PS1159_v2.g14335.t1"/>
    <property type="gene ID" value="PS1159_v2.g14335"/>
</dbReference>
<proteinExistence type="predicted"/>
<evidence type="ECO:0000313" key="2">
    <source>
        <dbReference type="WBParaSite" id="PS1159_v2.g14335.t1"/>
    </source>
</evidence>
<organism evidence="1 2">
    <name type="scientific">Panagrolaimus sp. PS1159</name>
    <dbReference type="NCBI Taxonomy" id="55785"/>
    <lineage>
        <taxon>Eukaryota</taxon>
        <taxon>Metazoa</taxon>
        <taxon>Ecdysozoa</taxon>
        <taxon>Nematoda</taxon>
        <taxon>Chromadorea</taxon>
        <taxon>Rhabditida</taxon>
        <taxon>Tylenchina</taxon>
        <taxon>Panagrolaimomorpha</taxon>
        <taxon>Panagrolaimoidea</taxon>
        <taxon>Panagrolaimidae</taxon>
        <taxon>Panagrolaimus</taxon>
    </lineage>
</organism>